<keyword evidence="4" id="KW-0233">DNA recombination</keyword>
<dbReference type="GO" id="GO:0006310">
    <property type="term" value="P:DNA recombination"/>
    <property type="evidence" value="ECO:0007669"/>
    <property type="project" value="UniProtKB-KW"/>
</dbReference>
<dbReference type="Gene3D" id="1.10.443.10">
    <property type="entry name" value="Intergrase catalytic core"/>
    <property type="match status" value="1"/>
</dbReference>
<dbReference type="Pfam" id="PF13356">
    <property type="entry name" value="Arm-DNA-bind_3"/>
    <property type="match status" value="1"/>
</dbReference>
<dbReference type="GO" id="GO:0015074">
    <property type="term" value="P:DNA integration"/>
    <property type="evidence" value="ECO:0007669"/>
    <property type="project" value="UniProtKB-KW"/>
</dbReference>
<dbReference type="InterPro" id="IPR053876">
    <property type="entry name" value="Phage_int_M"/>
</dbReference>
<evidence type="ECO:0000256" key="1">
    <source>
        <dbReference type="ARBA" id="ARBA00008857"/>
    </source>
</evidence>
<evidence type="ECO:0000313" key="8">
    <source>
        <dbReference type="EMBL" id="SFC49299.1"/>
    </source>
</evidence>
<evidence type="ECO:0000259" key="7">
    <source>
        <dbReference type="PROSITE" id="PS51900"/>
    </source>
</evidence>
<evidence type="ECO:0000256" key="2">
    <source>
        <dbReference type="ARBA" id="ARBA00022908"/>
    </source>
</evidence>
<dbReference type="Gene3D" id="3.30.160.390">
    <property type="entry name" value="Integrase, DNA-binding domain"/>
    <property type="match status" value="1"/>
</dbReference>
<dbReference type="AlphaFoldDB" id="A0A1I1JL19"/>
<dbReference type="Pfam" id="PF00589">
    <property type="entry name" value="Phage_integrase"/>
    <property type="match status" value="1"/>
</dbReference>
<dbReference type="OrthoDB" id="9795573at2"/>
<dbReference type="PANTHER" id="PTHR30629:SF2">
    <property type="entry name" value="PROPHAGE INTEGRASE INTS-RELATED"/>
    <property type="match status" value="1"/>
</dbReference>
<reference evidence="9" key="1">
    <citation type="submission" date="2016-10" db="EMBL/GenBank/DDBJ databases">
        <authorList>
            <person name="Varghese N."/>
            <person name="Submissions S."/>
        </authorList>
    </citation>
    <scope>NUCLEOTIDE SEQUENCE [LARGE SCALE GENOMIC DNA]</scope>
    <source>
        <strain evidence="9">DSM 23439</strain>
    </source>
</reference>
<dbReference type="InterPro" id="IPR011010">
    <property type="entry name" value="DNA_brk_join_enz"/>
</dbReference>
<accession>A0A1I1JL19</accession>
<keyword evidence="9" id="KW-1185">Reference proteome</keyword>
<dbReference type="CDD" id="cd00801">
    <property type="entry name" value="INT_P4_C"/>
    <property type="match status" value="1"/>
</dbReference>
<dbReference type="InterPro" id="IPR044068">
    <property type="entry name" value="CB"/>
</dbReference>
<evidence type="ECO:0000256" key="5">
    <source>
        <dbReference type="PROSITE-ProRule" id="PRU01248"/>
    </source>
</evidence>
<protein>
    <submittedName>
        <fullName evidence="8">Integrase</fullName>
    </submittedName>
</protein>
<dbReference type="InterPro" id="IPR050808">
    <property type="entry name" value="Phage_Integrase"/>
</dbReference>
<feature type="domain" description="Tyr recombinase" evidence="6">
    <location>
        <begin position="198"/>
        <end position="393"/>
    </location>
</feature>
<dbReference type="InterPro" id="IPR038488">
    <property type="entry name" value="Integrase_DNA-bd_sf"/>
</dbReference>
<evidence type="ECO:0000256" key="3">
    <source>
        <dbReference type="ARBA" id="ARBA00023125"/>
    </source>
</evidence>
<dbReference type="Proteomes" id="UP000199046">
    <property type="component" value="Unassembled WGS sequence"/>
</dbReference>
<comment type="similarity">
    <text evidence="1">Belongs to the 'phage' integrase family.</text>
</comment>
<dbReference type="EMBL" id="FOLY01000003">
    <property type="protein sequence ID" value="SFC49299.1"/>
    <property type="molecule type" value="Genomic_DNA"/>
</dbReference>
<dbReference type="InterPro" id="IPR010998">
    <property type="entry name" value="Integrase_recombinase_N"/>
</dbReference>
<dbReference type="InterPro" id="IPR002104">
    <property type="entry name" value="Integrase_catalytic"/>
</dbReference>
<keyword evidence="2" id="KW-0229">DNA integration</keyword>
<dbReference type="PROSITE" id="PS51900">
    <property type="entry name" value="CB"/>
    <property type="match status" value="1"/>
</dbReference>
<dbReference type="InterPro" id="IPR025166">
    <property type="entry name" value="Integrase_DNA_bind_dom"/>
</dbReference>
<evidence type="ECO:0000259" key="6">
    <source>
        <dbReference type="PROSITE" id="PS51898"/>
    </source>
</evidence>
<keyword evidence="3 5" id="KW-0238">DNA-binding</keyword>
<dbReference type="InterPro" id="IPR013762">
    <property type="entry name" value="Integrase-like_cat_sf"/>
</dbReference>
<organism evidence="8 9">
    <name type="scientific">Kushneria avicenniae</name>
    <dbReference type="NCBI Taxonomy" id="402385"/>
    <lineage>
        <taxon>Bacteria</taxon>
        <taxon>Pseudomonadati</taxon>
        <taxon>Pseudomonadota</taxon>
        <taxon>Gammaproteobacteria</taxon>
        <taxon>Oceanospirillales</taxon>
        <taxon>Halomonadaceae</taxon>
        <taxon>Kushneria</taxon>
    </lineage>
</organism>
<dbReference type="RefSeq" id="WP_090132765.1">
    <property type="nucleotide sequence ID" value="NZ_FOLY01000003.1"/>
</dbReference>
<dbReference type="STRING" id="402385.SAMN05421848_1633"/>
<dbReference type="Gene3D" id="1.10.150.130">
    <property type="match status" value="1"/>
</dbReference>
<dbReference type="PANTHER" id="PTHR30629">
    <property type="entry name" value="PROPHAGE INTEGRASE"/>
    <property type="match status" value="1"/>
</dbReference>
<evidence type="ECO:0000256" key="4">
    <source>
        <dbReference type="ARBA" id="ARBA00023172"/>
    </source>
</evidence>
<dbReference type="Pfam" id="PF22022">
    <property type="entry name" value="Phage_int_M"/>
    <property type="match status" value="1"/>
</dbReference>
<gene>
    <name evidence="8" type="ORF">SAMN05421848_1633</name>
</gene>
<dbReference type="GO" id="GO:0003677">
    <property type="term" value="F:DNA binding"/>
    <property type="evidence" value="ECO:0007669"/>
    <property type="project" value="UniProtKB-UniRule"/>
</dbReference>
<feature type="domain" description="Core-binding (CB)" evidence="7">
    <location>
        <begin position="95"/>
        <end position="174"/>
    </location>
</feature>
<sequence>MGSLNARKVQALIKGGKAGRYSDGDGLYLMVPQKGAPYWMLRYTLLGKRREMTLGKQAHLSLAEARARAQDHQKLVQDGVDPIEARKQEQQMSIKTVDDLFADWYPDLEKRLKHPRIPYRIYHKEVAPSLGKRELDTVTPMEVRSIIRKVAQSGRPTIANDTLMYLKQLFNHAIKLGLITYNPATAFNVNDAGGVEKSRSRALTLDEINTAFSVFRDNSASFSRENYLACALLLVLGTRKTELTEARWKEFDLPNSQWTLPGERSKSGNGIRIPLPPQTINWLEELKIRACGSEFVFPSRRGNSSPHMGKDTLNRAIAKLFGSEPGKKQQPENRMGDLEPFTVHDLRRTCRSLLAATGTPAHVAERCLNHKIKGVEGIYDRYDYFQERREAMIKVANLVAPAIIINLADYHFSL</sequence>
<dbReference type="SUPFAM" id="SSF56349">
    <property type="entry name" value="DNA breaking-rejoining enzymes"/>
    <property type="match status" value="1"/>
</dbReference>
<evidence type="ECO:0000313" key="9">
    <source>
        <dbReference type="Proteomes" id="UP000199046"/>
    </source>
</evidence>
<proteinExistence type="inferred from homology"/>
<dbReference type="PROSITE" id="PS51898">
    <property type="entry name" value="TYR_RECOMBINASE"/>
    <property type="match status" value="1"/>
</dbReference>
<name>A0A1I1JL19_9GAMM</name>